<dbReference type="InterPro" id="IPR000160">
    <property type="entry name" value="GGDEF_dom"/>
</dbReference>
<dbReference type="PANTHER" id="PTHR46663:SF3">
    <property type="entry name" value="SLL0267 PROTEIN"/>
    <property type="match status" value="1"/>
</dbReference>
<name>T1AJB0_9ZZZZ</name>
<dbReference type="NCBIfam" id="TIGR00254">
    <property type="entry name" value="GGDEF"/>
    <property type="match status" value="1"/>
</dbReference>
<dbReference type="PROSITE" id="PS50887">
    <property type="entry name" value="GGDEF"/>
    <property type="match status" value="1"/>
</dbReference>
<reference evidence="2" key="1">
    <citation type="submission" date="2013-08" db="EMBL/GenBank/DDBJ databases">
        <authorList>
            <person name="Mendez C."/>
            <person name="Richter M."/>
            <person name="Ferrer M."/>
            <person name="Sanchez J."/>
        </authorList>
    </citation>
    <scope>NUCLEOTIDE SEQUENCE</scope>
</reference>
<evidence type="ECO:0000313" key="2">
    <source>
        <dbReference type="EMBL" id="EQD60596.1"/>
    </source>
</evidence>
<dbReference type="Gene3D" id="3.30.70.270">
    <property type="match status" value="1"/>
</dbReference>
<gene>
    <name evidence="2" type="ORF">B1A_10074</name>
</gene>
<dbReference type="InterPro" id="IPR043128">
    <property type="entry name" value="Rev_trsase/Diguanyl_cyclase"/>
</dbReference>
<sequence>MNDTYGHLVGDQLLIAVARRLESVARASDTLSRFGGDEFLYLAVPLASPEEAESIAARLVASLTR</sequence>
<protein>
    <submittedName>
        <fullName evidence="2">Diguanylate cyclase, predicted domain protein</fullName>
    </submittedName>
</protein>
<dbReference type="EMBL" id="AUZX01007171">
    <property type="protein sequence ID" value="EQD60596.1"/>
    <property type="molecule type" value="Genomic_DNA"/>
</dbReference>
<dbReference type="SUPFAM" id="SSF55073">
    <property type="entry name" value="Nucleotide cyclase"/>
    <property type="match status" value="1"/>
</dbReference>
<dbReference type="PANTHER" id="PTHR46663">
    <property type="entry name" value="DIGUANYLATE CYCLASE DGCT-RELATED"/>
    <property type="match status" value="1"/>
</dbReference>
<proteinExistence type="predicted"/>
<feature type="domain" description="GGDEF" evidence="1">
    <location>
        <begin position="1"/>
        <end position="65"/>
    </location>
</feature>
<organism evidence="2">
    <name type="scientific">mine drainage metagenome</name>
    <dbReference type="NCBI Taxonomy" id="410659"/>
    <lineage>
        <taxon>unclassified sequences</taxon>
        <taxon>metagenomes</taxon>
        <taxon>ecological metagenomes</taxon>
    </lineage>
</organism>
<dbReference type="InterPro" id="IPR052163">
    <property type="entry name" value="DGC-Regulatory_Protein"/>
</dbReference>
<feature type="non-terminal residue" evidence="2">
    <location>
        <position position="65"/>
    </location>
</feature>
<dbReference type="CDD" id="cd01949">
    <property type="entry name" value="GGDEF"/>
    <property type="match status" value="1"/>
</dbReference>
<evidence type="ECO:0000259" key="1">
    <source>
        <dbReference type="PROSITE" id="PS50887"/>
    </source>
</evidence>
<dbReference type="Pfam" id="PF00990">
    <property type="entry name" value="GGDEF"/>
    <property type="match status" value="1"/>
</dbReference>
<dbReference type="InterPro" id="IPR029787">
    <property type="entry name" value="Nucleotide_cyclase"/>
</dbReference>
<dbReference type="AlphaFoldDB" id="T1AJB0"/>
<accession>T1AJB0</accession>
<reference evidence="2" key="2">
    <citation type="journal article" date="2014" name="ISME J.">
        <title>Microbial stratification in low pH oxic and suboxic macroscopic growths along an acid mine drainage.</title>
        <authorList>
            <person name="Mendez-Garcia C."/>
            <person name="Mesa V."/>
            <person name="Sprenger R.R."/>
            <person name="Richter M."/>
            <person name="Diez M.S."/>
            <person name="Solano J."/>
            <person name="Bargiela R."/>
            <person name="Golyshina O.V."/>
            <person name="Manteca A."/>
            <person name="Ramos J.L."/>
            <person name="Gallego J.R."/>
            <person name="Llorente I."/>
            <person name="Martins Dos Santos V.A."/>
            <person name="Jensen O.N."/>
            <person name="Pelaez A.I."/>
            <person name="Sanchez J."/>
            <person name="Ferrer M."/>
        </authorList>
    </citation>
    <scope>NUCLEOTIDE SEQUENCE</scope>
</reference>
<comment type="caution">
    <text evidence="2">The sequence shown here is derived from an EMBL/GenBank/DDBJ whole genome shotgun (WGS) entry which is preliminary data.</text>
</comment>